<dbReference type="HOGENOM" id="CLU_002333_7_0_6"/>
<dbReference type="AlphaFoldDB" id="Q0VMF7"/>
<dbReference type="STRING" id="393595.ABO_2193"/>
<dbReference type="EC" id="3.1.13.1" evidence="8"/>
<dbReference type="NCBIfam" id="TIGR02063">
    <property type="entry name" value="RNase_R"/>
    <property type="match status" value="1"/>
</dbReference>
<evidence type="ECO:0000256" key="3">
    <source>
        <dbReference type="ARBA" id="ARBA00022490"/>
    </source>
</evidence>
<feature type="compositionally biased region" description="Polar residues" evidence="9">
    <location>
        <begin position="1"/>
        <end position="12"/>
    </location>
</feature>
<comment type="subcellular location">
    <subcellularLocation>
        <location evidence="2 8">Cytoplasm</location>
    </subcellularLocation>
</comment>
<feature type="domain" description="S1 motif" evidence="10">
    <location>
        <begin position="675"/>
        <end position="756"/>
    </location>
</feature>
<feature type="compositionally biased region" description="Gly residues" evidence="9">
    <location>
        <begin position="776"/>
        <end position="785"/>
    </location>
</feature>
<dbReference type="Pfam" id="PF08206">
    <property type="entry name" value="OB_RNB"/>
    <property type="match status" value="1"/>
</dbReference>
<keyword evidence="5 8" id="KW-0378">Hydrolase</keyword>
<dbReference type="SMART" id="SM00316">
    <property type="entry name" value="S1"/>
    <property type="match status" value="1"/>
</dbReference>
<dbReference type="SUPFAM" id="SSF50249">
    <property type="entry name" value="Nucleic acid-binding proteins"/>
    <property type="match status" value="4"/>
</dbReference>
<evidence type="ECO:0000313" key="11">
    <source>
        <dbReference type="EMBL" id="CAL17641.1"/>
    </source>
</evidence>
<sequence>MSNSFSKKPSMTSKKRYSDPHADREAEKYENPVPSRELILDVLNDQGKPLSFELLAQLLEVDEEGEVGLDRRIKAMLRDAQLVQNRNGKVGVVSRMDLIAGRVQGHKDGFGFLIPDDKTQGDLFLAPRQMENVMDGDRVLVSNAGYNRFGKKEARIVEITERVATEVIGRYSREAGISFIEPENRRITKEVLIEDKNGIKPNPGDHVRATITQYPSRDHHVLVRLEEIIATPDEAGMEVEVALRRFEIPHVWPEGVEAAAEKFGDKVPHEPKAHRVDLRDLPLVTIDDETARDFDDAVYVERRPRGGWRLIVAIADVSHYVQPGSELDQEAAKRGNSVYFPNRVIPMLPEALSNGLCSLNPHVDRLCLYCDMKISANGRLTRFIFREGVMRSRHRLTYNKVGAIIEEPESELAQDTVASLDDESLDMIWSFHEMFLALRRRRAERGAIDFDSDDTRIIYDENKKIEAIVPVQRNVAHIMIEEAMLAANICSAKLLEKAGVPALYRNHEPPKEERLSKLQQFLGGLGLSIAWSEGAAPKPYVFQDLREEILERPDRNVIQTMMLRTMSQAKYEAENKGHFGLAYKAYTHFTSPIRRYPDLLVHRAIRFLIRSNGEPNHVDNPGNLPEIPRQKILPYNQADMVAIGEQCSMTERRADEATRDVVSWLKCQFMEAHLGQVFEGAISGVASFGLFVQLSDLHIDGLVHVANLDSDYYHFDEVSLTLTGESTGRQFGLGDAVTVCVAAVHTEDRKIDLQLESFTPSGKGRPKAASKKKPSGGRGKGGRSGNAGKAESGQSEREKLAKGDIPKAKAKRKGPPRGKKAARRTKKS</sequence>
<accession>Q0VMF7</accession>
<keyword evidence="3 8" id="KW-0963">Cytoplasm</keyword>
<name>Q0VMF7_ALCBS</name>
<evidence type="ECO:0000256" key="2">
    <source>
        <dbReference type="ARBA" id="ARBA00004496"/>
    </source>
</evidence>
<evidence type="ECO:0000256" key="4">
    <source>
        <dbReference type="ARBA" id="ARBA00022722"/>
    </source>
</evidence>
<dbReference type="PROSITE" id="PS50126">
    <property type="entry name" value="S1"/>
    <property type="match status" value="1"/>
</dbReference>
<dbReference type="eggNOG" id="COG0557">
    <property type="taxonomic scope" value="Bacteria"/>
</dbReference>
<dbReference type="InterPro" id="IPR004476">
    <property type="entry name" value="RNase_II/RNase_R"/>
</dbReference>
<comment type="similarity">
    <text evidence="8">Belongs to the RNR ribonuclease family. RNase R subfamily.</text>
</comment>
<dbReference type="Pfam" id="PF00575">
    <property type="entry name" value="S1"/>
    <property type="match status" value="1"/>
</dbReference>
<dbReference type="InterPro" id="IPR001900">
    <property type="entry name" value="RNase_II/R"/>
</dbReference>
<evidence type="ECO:0000259" key="10">
    <source>
        <dbReference type="PROSITE" id="PS50126"/>
    </source>
</evidence>
<reference evidence="11 12" key="1">
    <citation type="journal article" date="2006" name="Nat. Biotechnol.">
        <title>Genome sequence of the ubiquitous hydrocarbon-degrading marine bacterium Alcanivorax borkumensis.</title>
        <authorList>
            <person name="Schneiker S."/>
            <person name="Martins dos Santos V.A.P."/>
            <person name="Bartels D."/>
            <person name="Bekel T."/>
            <person name="Brecht M."/>
            <person name="Buhrmester J."/>
            <person name="Chernikova T.N."/>
            <person name="Denaro R."/>
            <person name="Ferrer M."/>
            <person name="Gertler C."/>
            <person name="Goesmann A."/>
            <person name="Golyshina O.V."/>
            <person name="Kaminski F."/>
            <person name="Khachane A.N."/>
            <person name="Lang S."/>
            <person name="Linke B."/>
            <person name="McHardy A.C."/>
            <person name="Meyer F."/>
            <person name="Nechitaylo T."/>
            <person name="Puehler A."/>
            <person name="Regenhardt D."/>
            <person name="Rupp O."/>
            <person name="Sabirova J.S."/>
            <person name="Selbitschka W."/>
            <person name="Yakimov M.M."/>
            <person name="Timmis K.N."/>
            <person name="Vorhoelter F.-J."/>
            <person name="Weidner S."/>
            <person name="Kaiser O."/>
            <person name="Golyshin P.N."/>
        </authorList>
    </citation>
    <scope>NUCLEOTIDE SEQUENCE [LARGE SCALE GENOMIC DNA]</scope>
    <source>
        <strain evidence="12">ATCC 700651 / DSM 11573 / NCIMB 13689 / SK2</strain>
    </source>
</reference>
<dbReference type="KEGG" id="abo:ABO_2193"/>
<dbReference type="PANTHER" id="PTHR23355">
    <property type="entry name" value="RIBONUCLEASE"/>
    <property type="match status" value="1"/>
</dbReference>
<dbReference type="SMART" id="SM00357">
    <property type="entry name" value="CSP"/>
    <property type="match status" value="1"/>
</dbReference>
<evidence type="ECO:0000256" key="6">
    <source>
        <dbReference type="ARBA" id="ARBA00022839"/>
    </source>
</evidence>
<protein>
    <recommendedName>
        <fullName evidence="8">Ribonuclease R</fullName>
        <shortName evidence="8">RNase R</shortName>
        <ecNumber evidence="8">3.1.13.1</ecNumber>
    </recommendedName>
</protein>
<evidence type="ECO:0000256" key="1">
    <source>
        <dbReference type="ARBA" id="ARBA00001849"/>
    </source>
</evidence>
<keyword evidence="7 8" id="KW-0694">RNA-binding</keyword>
<dbReference type="NCBIfam" id="TIGR00358">
    <property type="entry name" value="3_prime_RNase"/>
    <property type="match status" value="1"/>
</dbReference>
<proteinExistence type="inferred from homology"/>
<dbReference type="InterPro" id="IPR011129">
    <property type="entry name" value="CSD"/>
</dbReference>
<feature type="compositionally biased region" description="Basic and acidic residues" evidence="9">
    <location>
        <begin position="16"/>
        <end position="30"/>
    </location>
</feature>
<evidence type="ECO:0000313" key="12">
    <source>
        <dbReference type="Proteomes" id="UP000008871"/>
    </source>
</evidence>
<feature type="region of interest" description="Disordered" evidence="9">
    <location>
        <begin position="1"/>
        <end position="31"/>
    </location>
</feature>
<dbReference type="PANTHER" id="PTHR23355:SF9">
    <property type="entry name" value="DIS3-LIKE EXONUCLEASE 2"/>
    <property type="match status" value="1"/>
</dbReference>
<evidence type="ECO:0000256" key="7">
    <source>
        <dbReference type="ARBA" id="ARBA00022884"/>
    </source>
</evidence>
<dbReference type="InterPro" id="IPR012340">
    <property type="entry name" value="NA-bd_OB-fold"/>
</dbReference>
<comment type="catalytic activity">
    <reaction evidence="1 8">
        <text>Exonucleolytic cleavage in the 3'- to 5'-direction to yield nucleoside 5'-phosphates.</text>
        <dbReference type="EC" id="3.1.13.1"/>
    </reaction>
</comment>
<dbReference type="Gene3D" id="2.40.50.140">
    <property type="entry name" value="Nucleic acid-binding proteins"/>
    <property type="match status" value="2"/>
</dbReference>
<dbReference type="InterPro" id="IPR022966">
    <property type="entry name" value="RNase_II/R_CS"/>
</dbReference>
<dbReference type="CDD" id="cd04471">
    <property type="entry name" value="S1_RNase_R"/>
    <property type="match status" value="1"/>
</dbReference>
<feature type="region of interest" description="Disordered" evidence="9">
    <location>
        <begin position="755"/>
        <end position="828"/>
    </location>
</feature>
<dbReference type="InterPro" id="IPR013223">
    <property type="entry name" value="RNase_B_OB_dom"/>
</dbReference>
<dbReference type="Pfam" id="PF00773">
    <property type="entry name" value="RNB"/>
    <property type="match status" value="1"/>
</dbReference>
<feature type="compositionally biased region" description="Basic residues" evidence="9">
    <location>
        <begin position="764"/>
        <end position="775"/>
    </location>
</feature>
<feature type="compositionally biased region" description="Basic residues" evidence="9">
    <location>
        <begin position="808"/>
        <end position="828"/>
    </location>
</feature>
<organism evidence="11 12">
    <name type="scientific">Alcanivorax borkumensis (strain ATCC 700651 / DSM 11573 / NCIMB 13689 / SK2)</name>
    <dbReference type="NCBI Taxonomy" id="393595"/>
    <lineage>
        <taxon>Bacteria</taxon>
        <taxon>Pseudomonadati</taxon>
        <taxon>Pseudomonadota</taxon>
        <taxon>Gammaproteobacteria</taxon>
        <taxon>Oceanospirillales</taxon>
        <taxon>Alcanivoracaceae</taxon>
        <taxon>Alcanivorax</taxon>
    </lineage>
</organism>
<dbReference type="SMART" id="SM00955">
    <property type="entry name" value="RNB"/>
    <property type="match status" value="1"/>
</dbReference>
<evidence type="ECO:0000256" key="8">
    <source>
        <dbReference type="HAMAP-Rule" id="MF_01895"/>
    </source>
</evidence>
<dbReference type="Proteomes" id="UP000008871">
    <property type="component" value="Chromosome"/>
</dbReference>
<dbReference type="PROSITE" id="PS01175">
    <property type="entry name" value="RIBONUCLEASE_II"/>
    <property type="match status" value="1"/>
</dbReference>
<keyword evidence="4 8" id="KW-0540">Nuclease</keyword>
<dbReference type="InterPro" id="IPR011805">
    <property type="entry name" value="RNase_R"/>
</dbReference>
<dbReference type="InterPro" id="IPR003029">
    <property type="entry name" value="S1_domain"/>
</dbReference>
<dbReference type="GO" id="GO:0005829">
    <property type="term" value="C:cytosol"/>
    <property type="evidence" value="ECO:0007669"/>
    <property type="project" value="TreeGrafter"/>
</dbReference>
<evidence type="ECO:0000256" key="9">
    <source>
        <dbReference type="SAM" id="MobiDB-lite"/>
    </source>
</evidence>
<evidence type="ECO:0000256" key="5">
    <source>
        <dbReference type="ARBA" id="ARBA00022801"/>
    </source>
</evidence>
<dbReference type="HAMAP" id="MF_01895">
    <property type="entry name" value="RNase_R"/>
    <property type="match status" value="1"/>
</dbReference>
<gene>
    <name evidence="11" type="primary">vacB</name>
    <name evidence="8" type="synonym">rnr</name>
    <name evidence="11" type="ordered locus">ABO_2193</name>
</gene>
<dbReference type="GO" id="GO:0003723">
    <property type="term" value="F:RNA binding"/>
    <property type="evidence" value="ECO:0007669"/>
    <property type="project" value="UniProtKB-UniRule"/>
</dbReference>
<dbReference type="GO" id="GO:0006402">
    <property type="term" value="P:mRNA catabolic process"/>
    <property type="evidence" value="ECO:0007669"/>
    <property type="project" value="TreeGrafter"/>
</dbReference>
<feature type="compositionally biased region" description="Basic and acidic residues" evidence="9">
    <location>
        <begin position="794"/>
        <end position="807"/>
    </location>
</feature>
<dbReference type="InterPro" id="IPR050180">
    <property type="entry name" value="RNR_Ribonuclease"/>
</dbReference>
<keyword evidence="12" id="KW-1185">Reference proteome</keyword>
<comment type="function">
    <text evidence="8">3'-5' exoribonuclease that releases 5'-nucleoside monophosphates and is involved in maturation of structured RNAs.</text>
</comment>
<dbReference type="Pfam" id="PF17876">
    <property type="entry name" value="CSD2"/>
    <property type="match status" value="1"/>
</dbReference>
<keyword evidence="6 8" id="KW-0269">Exonuclease</keyword>
<dbReference type="GO" id="GO:0008859">
    <property type="term" value="F:exoribonuclease II activity"/>
    <property type="evidence" value="ECO:0007669"/>
    <property type="project" value="UniProtKB-UniRule"/>
</dbReference>
<dbReference type="InterPro" id="IPR040476">
    <property type="entry name" value="CSD2"/>
</dbReference>
<dbReference type="EMBL" id="AM286690">
    <property type="protein sequence ID" value="CAL17641.1"/>
    <property type="molecule type" value="Genomic_DNA"/>
</dbReference>